<gene>
    <name evidence="11" type="ORF">BA724_07965</name>
</gene>
<feature type="domain" description="Tetrapyrrole biosynthesis uroporphyrinogen III synthase" evidence="10">
    <location>
        <begin position="22"/>
        <end position="242"/>
    </location>
</feature>
<dbReference type="GO" id="GO:0006780">
    <property type="term" value="P:uroporphyrinogen III biosynthetic process"/>
    <property type="evidence" value="ECO:0007669"/>
    <property type="project" value="UniProtKB-UniRule"/>
</dbReference>
<evidence type="ECO:0000256" key="1">
    <source>
        <dbReference type="ARBA" id="ARBA00004772"/>
    </source>
</evidence>
<comment type="function">
    <text evidence="6 9">Catalyzes cyclization of the linear tetrapyrrole, hydroxymethylbilane, to the macrocyclic uroporphyrinogen III.</text>
</comment>
<dbReference type="RefSeq" id="WP_069938822.1">
    <property type="nucleotide sequence ID" value="NZ_MAMP01000022.1"/>
</dbReference>
<name>A0A1E7DNG0_9BACI</name>
<evidence type="ECO:0000313" key="11">
    <source>
        <dbReference type="EMBL" id="OES44218.1"/>
    </source>
</evidence>
<dbReference type="Gene3D" id="3.40.50.10090">
    <property type="match status" value="2"/>
</dbReference>
<dbReference type="EMBL" id="MAMP01000022">
    <property type="protein sequence ID" value="OES44218.1"/>
    <property type="molecule type" value="Genomic_DNA"/>
</dbReference>
<dbReference type="PANTHER" id="PTHR38042:SF1">
    <property type="entry name" value="UROPORPHYRINOGEN-III SYNTHASE, CHLOROPLASTIC"/>
    <property type="match status" value="1"/>
</dbReference>
<accession>A0A1E7DNG0</accession>
<sequence>MKPLAGKRIVVTRPAGQAAPFIGKIEKAGGTAYAVPLLAFRPAEDKMDEAVLSSLHTYDWIILTSKNGVDFFMKKVGDRVNEVKAKWAAIGAKTAEVMESYGLSVSYMPKHFSADYVVDEMNKGLFLPEKVLIPKGNLARSVIADTIRQLGKQADDWIVYETYFPKEEQENLLKLIRTGKMDMYTFTSPSAVRHFIQVLKEVEEPLPKAHYAVIGPVTEKEAKCCGMPISVSPADFTVDALVKEICEFYKE</sequence>
<evidence type="ECO:0000256" key="8">
    <source>
        <dbReference type="ARBA" id="ARBA00048617"/>
    </source>
</evidence>
<protein>
    <recommendedName>
        <fullName evidence="7 9">Uroporphyrinogen-III synthase</fullName>
        <ecNumber evidence="3 9">4.2.1.75</ecNumber>
    </recommendedName>
</protein>
<dbReference type="GO" id="GO:0006782">
    <property type="term" value="P:protoporphyrinogen IX biosynthetic process"/>
    <property type="evidence" value="ECO:0007669"/>
    <property type="project" value="UniProtKB-UniRule"/>
</dbReference>
<dbReference type="EC" id="4.2.1.75" evidence="3 9"/>
<dbReference type="Pfam" id="PF02602">
    <property type="entry name" value="HEM4"/>
    <property type="match status" value="1"/>
</dbReference>
<dbReference type="InterPro" id="IPR003754">
    <property type="entry name" value="4pyrrol_synth_uPrphyn_synth"/>
</dbReference>
<dbReference type="GO" id="GO:0004852">
    <property type="term" value="F:uroporphyrinogen-III synthase activity"/>
    <property type="evidence" value="ECO:0007669"/>
    <property type="project" value="UniProtKB-UniRule"/>
</dbReference>
<keyword evidence="4 9" id="KW-0456">Lyase</keyword>
<dbReference type="AlphaFoldDB" id="A0A1E7DNG0"/>
<dbReference type="InterPro" id="IPR036108">
    <property type="entry name" value="4pyrrol_syn_uPrphyn_synt_sf"/>
</dbReference>
<comment type="catalytic activity">
    <reaction evidence="8 9">
        <text>hydroxymethylbilane = uroporphyrinogen III + H2O</text>
        <dbReference type="Rhea" id="RHEA:18965"/>
        <dbReference type="ChEBI" id="CHEBI:15377"/>
        <dbReference type="ChEBI" id="CHEBI:57308"/>
        <dbReference type="ChEBI" id="CHEBI:57845"/>
        <dbReference type="EC" id="4.2.1.75"/>
    </reaction>
</comment>
<evidence type="ECO:0000256" key="4">
    <source>
        <dbReference type="ARBA" id="ARBA00023239"/>
    </source>
</evidence>
<evidence type="ECO:0000256" key="2">
    <source>
        <dbReference type="ARBA" id="ARBA00008133"/>
    </source>
</evidence>
<dbReference type="InterPro" id="IPR039793">
    <property type="entry name" value="UROS/Hem4"/>
</dbReference>
<keyword evidence="12" id="KW-1185">Reference proteome</keyword>
<keyword evidence="5 9" id="KW-0627">Porphyrin biosynthesis</keyword>
<dbReference type="STRING" id="1714016.BA724_07965"/>
<comment type="similarity">
    <text evidence="2 9">Belongs to the uroporphyrinogen-III synthase family.</text>
</comment>
<reference evidence="11 12" key="1">
    <citation type="submission" date="2016-06" db="EMBL/GenBank/DDBJ databases">
        <title>Domibacillus iocasae genome sequencing.</title>
        <authorList>
            <person name="Verma A."/>
            <person name="Pal Y."/>
            <person name="Ojha A.K."/>
            <person name="Krishnamurthi S."/>
        </authorList>
    </citation>
    <scope>NUCLEOTIDE SEQUENCE [LARGE SCALE GENOMIC DNA]</scope>
    <source>
        <strain evidence="11 12">DSM 29979</strain>
    </source>
</reference>
<evidence type="ECO:0000256" key="6">
    <source>
        <dbReference type="ARBA" id="ARBA00037589"/>
    </source>
</evidence>
<comment type="caution">
    <text evidence="11">The sequence shown here is derived from an EMBL/GenBank/DDBJ whole genome shotgun (WGS) entry which is preliminary data.</text>
</comment>
<evidence type="ECO:0000313" key="12">
    <source>
        <dbReference type="Proteomes" id="UP000095658"/>
    </source>
</evidence>
<evidence type="ECO:0000256" key="5">
    <source>
        <dbReference type="ARBA" id="ARBA00023244"/>
    </source>
</evidence>
<evidence type="ECO:0000256" key="9">
    <source>
        <dbReference type="RuleBase" id="RU366031"/>
    </source>
</evidence>
<dbReference type="Proteomes" id="UP000095658">
    <property type="component" value="Unassembled WGS sequence"/>
</dbReference>
<dbReference type="OrthoDB" id="9815856at2"/>
<dbReference type="PANTHER" id="PTHR38042">
    <property type="entry name" value="UROPORPHYRINOGEN-III SYNTHASE, CHLOROPLASTIC"/>
    <property type="match status" value="1"/>
</dbReference>
<comment type="pathway">
    <text evidence="1 9">Porphyrin-containing compound metabolism; protoporphyrin-IX biosynthesis; coproporphyrinogen-III from 5-aminolevulinate: step 3/4.</text>
</comment>
<evidence type="ECO:0000256" key="7">
    <source>
        <dbReference type="ARBA" id="ARBA00040167"/>
    </source>
</evidence>
<organism evidence="11 12">
    <name type="scientific">Domibacillus iocasae</name>
    <dbReference type="NCBI Taxonomy" id="1714016"/>
    <lineage>
        <taxon>Bacteria</taxon>
        <taxon>Bacillati</taxon>
        <taxon>Bacillota</taxon>
        <taxon>Bacilli</taxon>
        <taxon>Bacillales</taxon>
        <taxon>Bacillaceae</taxon>
        <taxon>Domibacillus</taxon>
    </lineage>
</organism>
<dbReference type="CDD" id="cd06578">
    <property type="entry name" value="HemD"/>
    <property type="match status" value="1"/>
</dbReference>
<evidence type="ECO:0000256" key="3">
    <source>
        <dbReference type="ARBA" id="ARBA00013109"/>
    </source>
</evidence>
<proteinExistence type="inferred from homology"/>
<dbReference type="UniPathway" id="UPA00251">
    <property type="reaction ID" value="UER00320"/>
</dbReference>
<evidence type="ECO:0000259" key="10">
    <source>
        <dbReference type="Pfam" id="PF02602"/>
    </source>
</evidence>
<dbReference type="SUPFAM" id="SSF69618">
    <property type="entry name" value="HemD-like"/>
    <property type="match status" value="1"/>
</dbReference>